<dbReference type="OrthoDB" id="5418574at2759"/>
<dbReference type="Proteomes" id="UP000325558">
    <property type="component" value="Unassembled WGS sequence"/>
</dbReference>
<dbReference type="EMBL" id="ML737157">
    <property type="protein sequence ID" value="KAE8339459.1"/>
    <property type="molecule type" value="Genomic_DNA"/>
</dbReference>
<organism evidence="1">
    <name type="scientific">Aspergillus arachidicola</name>
    <dbReference type="NCBI Taxonomy" id="656916"/>
    <lineage>
        <taxon>Eukaryota</taxon>
        <taxon>Fungi</taxon>
        <taxon>Dikarya</taxon>
        <taxon>Ascomycota</taxon>
        <taxon>Pezizomycotina</taxon>
        <taxon>Eurotiomycetes</taxon>
        <taxon>Eurotiomycetidae</taxon>
        <taxon>Eurotiales</taxon>
        <taxon>Aspergillaceae</taxon>
        <taxon>Aspergillus</taxon>
        <taxon>Aspergillus subgen. Circumdati</taxon>
    </lineage>
</organism>
<gene>
    <name evidence="1" type="ORF">BDV24DRAFT_176109</name>
</gene>
<accession>A0A5N6Y4U9</accession>
<reference evidence="1" key="1">
    <citation type="submission" date="2019-04" db="EMBL/GenBank/DDBJ databases">
        <title>Friends and foes A comparative genomics study of 23 Aspergillus species from section Flavi.</title>
        <authorList>
            <consortium name="DOE Joint Genome Institute"/>
            <person name="Kjaerbolling I."/>
            <person name="Vesth T."/>
            <person name="Frisvad J.C."/>
            <person name="Nybo J.L."/>
            <person name="Theobald S."/>
            <person name="Kildgaard S."/>
            <person name="Isbrandt T."/>
            <person name="Kuo A."/>
            <person name="Sato A."/>
            <person name="Lyhne E.K."/>
            <person name="Kogle M.E."/>
            <person name="Wiebenga A."/>
            <person name="Kun R.S."/>
            <person name="Lubbers R.J."/>
            <person name="Makela M.R."/>
            <person name="Barry K."/>
            <person name="Chovatia M."/>
            <person name="Clum A."/>
            <person name="Daum C."/>
            <person name="Haridas S."/>
            <person name="He G."/>
            <person name="LaButti K."/>
            <person name="Lipzen A."/>
            <person name="Mondo S."/>
            <person name="Riley R."/>
            <person name="Salamov A."/>
            <person name="Simmons B.A."/>
            <person name="Magnuson J.K."/>
            <person name="Henrissat B."/>
            <person name="Mortensen U.H."/>
            <person name="Larsen T.O."/>
            <person name="Devries R.P."/>
            <person name="Grigoriev I.V."/>
            <person name="Machida M."/>
            <person name="Baker S.E."/>
            <person name="Andersen M.R."/>
        </authorList>
    </citation>
    <scope>NUCLEOTIDE SEQUENCE</scope>
    <source>
        <strain evidence="1">CBS 117612</strain>
    </source>
</reference>
<name>A0A5N6Y4U9_9EURO</name>
<evidence type="ECO:0000313" key="1">
    <source>
        <dbReference type="EMBL" id="KAE8339459.1"/>
    </source>
</evidence>
<dbReference type="AlphaFoldDB" id="A0A5N6Y4U9"/>
<sequence length="143" mass="16262">MSLITDGVLKCLWEGAQAQASNEWASAKFEYYGGDSKLAVLAFHEANPLYAGPQDVQDAERQAFDTYMKYLGEHPGLQFVYSFTVFGTKDRAWRCTREDVYLSPLFGSDDLAERTQYVELHTSDAQLIRQAVQMMKKAVPQYE</sequence>
<protein>
    <submittedName>
        <fullName evidence="1">Uncharacterized protein</fullName>
    </submittedName>
</protein>
<proteinExistence type="predicted"/>